<dbReference type="AlphaFoldDB" id="A0A2P6VBE0"/>
<dbReference type="PANTHER" id="PTHR21573:SF0">
    <property type="entry name" value="ER MEMBRANE PROTEIN COMPLEX SUBUNIT 1"/>
    <property type="match status" value="1"/>
</dbReference>
<accession>A0A2P6VBE0</accession>
<comment type="caution">
    <text evidence="15">The sequence shown here is derived from an EMBL/GenBank/DDBJ whole genome shotgun (WGS) entry which is preliminary data.</text>
</comment>
<dbReference type="EMBL" id="LHPF02000015">
    <property type="protein sequence ID" value="PSC71404.1"/>
    <property type="molecule type" value="Genomic_DNA"/>
</dbReference>
<sequence>MRQRASPACAVMAALALLLVAWPAPAAAIYADQADQHDWLQQHVGQVRLATFTAKPRTRLYVGTAAGALAALSPKDGSLLWRRVLAEGDEVTALAAEGTRLLTLTDGGKQAMAWDAATGAAVWAPPALASANLPGGADAAAIAILGRDKHAVGVVAAAGTAKGYTLEDGDELWSADLPGGKGAAAVRLAAAGGGGAWAATLQPGASQLTLVQLGADGQAEQETTLEAGVPLSSSQLLLSGGAVAALSADGSQLCAAALPAAGGRLTCASLSTLLPGGTLTVGARLLPGACASHAVLQVAGGAAVLSVGSDGASVVKIVPGVTASGCFPSSRGTPQVAFAGPSKAGILTQVLSAADGSGVQAAAAVPGLAPWRVGGEAVGVAALFAAPLSAGGEDAVSQLAQLEDGSLALVRGGAQAWLRHEQLADVQDLIFTDLPAPTHENEAQWVASQPGWRESLQAQVAALKVQASSLTTLALASPEEQAQLQRYKALTSDKLRPTRDPDGFRKQLVVLTRGGQVLALHNGDGRLLWSLDFGPAASLRRLALWRVPHDVQHDVEVAAFSTGPDGTTATIINAHTGAVLSMLRSPVTAADLLPLPAPAHDGTADQRIFVAVPAGNGGTVAVLPDTPVARAAFEAALPSFSFWRMDPEAGAVRGLGFTDSGAVEERWSAVLAPPGGPSRILTVAAHAPGEAVASPARVLGSGELKFKYLNPNALLVAVGRPAGGAAREEAAGPRLTVTLLDGVTGRTLFSQAHEAATGPVHAVLSENTAVYHFWSTDTQRWQMGSVELFDASPSTLQVSDLVFGEVNTTASSWDAPALEVGAQAFLCRLPVAGLAVTRSARGNTAKQVMLLTTSGQVYLLDRRFLDPRRPIIAPGAKPTPQQAAEGLPPYQPELPFAGPMFATLDRKVARLRGVALEAAVLESTMLMAAYGMDLYNTRLTPSKSFDMVPDDFPYALLVLIVVGLASATAVLKALTRRSGVKQKWQ</sequence>
<dbReference type="Gene3D" id="2.130.10.10">
    <property type="entry name" value="YVTN repeat-like/Quinoprotein amine dehydrogenase"/>
    <property type="match status" value="1"/>
</dbReference>
<dbReference type="STRING" id="554055.A0A2P6VBE0"/>
<dbReference type="InterPro" id="IPR015943">
    <property type="entry name" value="WD40/YVTN_repeat-like_dom_sf"/>
</dbReference>
<dbReference type="GO" id="GO:0072546">
    <property type="term" value="C:EMC complex"/>
    <property type="evidence" value="ECO:0007669"/>
    <property type="project" value="InterPro"/>
</dbReference>
<evidence type="ECO:0000256" key="12">
    <source>
        <dbReference type="SAM" id="SignalP"/>
    </source>
</evidence>
<evidence type="ECO:0000313" key="15">
    <source>
        <dbReference type="EMBL" id="PSC71404.1"/>
    </source>
</evidence>
<evidence type="ECO:0000256" key="8">
    <source>
        <dbReference type="ARBA" id="ARBA00022989"/>
    </source>
</evidence>
<evidence type="ECO:0000256" key="11">
    <source>
        <dbReference type="SAM" id="Phobius"/>
    </source>
</evidence>
<keyword evidence="5 11" id="KW-0812">Transmembrane</keyword>
<evidence type="ECO:0000256" key="7">
    <source>
        <dbReference type="ARBA" id="ARBA00022824"/>
    </source>
</evidence>
<dbReference type="InterPro" id="IPR011678">
    <property type="entry name" value="EMC1_C"/>
</dbReference>
<evidence type="ECO:0000256" key="4">
    <source>
        <dbReference type="ARBA" id="ARBA00020824"/>
    </source>
</evidence>
<dbReference type="Pfam" id="PF07774">
    <property type="entry name" value="EMC1_C"/>
    <property type="match status" value="1"/>
</dbReference>
<organism evidence="15 16">
    <name type="scientific">Micractinium conductrix</name>
    <dbReference type="NCBI Taxonomy" id="554055"/>
    <lineage>
        <taxon>Eukaryota</taxon>
        <taxon>Viridiplantae</taxon>
        <taxon>Chlorophyta</taxon>
        <taxon>core chlorophytes</taxon>
        <taxon>Trebouxiophyceae</taxon>
        <taxon>Chlorellales</taxon>
        <taxon>Chlorellaceae</taxon>
        <taxon>Chlorella clade</taxon>
        <taxon>Micractinium</taxon>
    </lineage>
</organism>
<feature type="chain" id="PRO_5015179924" description="ER membrane protein complex subunit 1" evidence="12">
    <location>
        <begin position="29"/>
        <end position="985"/>
    </location>
</feature>
<evidence type="ECO:0000313" key="16">
    <source>
        <dbReference type="Proteomes" id="UP000239649"/>
    </source>
</evidence>
<evidence type="ECO:0000256" key="3">
    <source>
        <dbReference type="ARBA" id="ARBA00011276"/>
    </source>
</evidence>
<evidence type="ECO:0000256" key="6">
    <source>
        <dbReference type="ARBA" id="ARBA00022729"/>
    </source>
</evidence>
<protein>
    <recommendedName>
        <fullName evidence="4">ER membrane protein complex subunit 1</fullName>
    </recommendedName>
</protein>
<dbReference type="SUPFAM" id="SSF50998">
    <property type="entry name" value="Quinoprotein alcohol dehydrogenase-like"/>
    <property type="match status" value="1"/>
</dbReference>
<feature type="transmembrane region" description="Helical" evidence="11">
    <location>
        <begin position="952"/>
        <end position="974"/>
    </location>
</feature>
<evidence type="ECO:0000256" key="1">
    <source>
        <dbReference type="ARBA" id="ARBA00004115"/>
    </source>
</evidence>
<feature type="domain" description="ER membrane protein complex subunit 1 C-terminal" evidence="13">
    <location>
        <begin position="765"/>
        <end position="984"/>
    </location>
</feature>
<dbReference type="OrthoDB" id="28092at2759"/>
<comment type="subunit">
    <text evidence="3">Component of the ER membrane protein complex (EMC).</text>
</comment>
<evidence type="ECO:0000256" key="9">
    <source>
        <dbReference type="ARBA" id="ARBA00023136"/>
    </source>
</evidence>
<evidence type="ECO:0000256" key="10">
    <source>
        <dbReference type="ARBA" id="ARBA00023180"/>
    </source>
</evidence>
<dbReference type="GO" id="GO:0034975">
    <property type="term" value="P:protein folding in endoplasmic reticulum"/>
    <property type="evidence" value="ECO:0007669"/>
    <property type="project" value="TreeGrafter"/>
</dbReference>
<keyword evidence="9 11" id="KW-0472">Membrane</keyword>
<dbReference type="PANTHER" id="PTHR21573">
    <property type="entry name" value="ER MEMBRANE PROTEIN COMPLEX SUBUNIT 1"/>
    <property type="match status" value="1"/>
</dbReference>
<keyword evidence="6 12" id="KW-0732">Signal</keyword>
<evidence type="ECO:0000256" key="2">
    <source>
        <dbReference type="ARBA" id="ARBA00007904"/>
    </source>
</evidence>
<dbReference type="InterPro" id="IPR026895">
    <property type="entry name" value="EMC1"/>
</dbReference>
<feature type="domain" description="EMC1 first beta-propeller" evidence="14">
    <location>
        <begin position="28"/>
        <end position="421"/>
    </location>
</feature>
<keyword evidence="7" id="KW-0256">Endoplasmic reticulum</keyword>
<name>A0A2P6VBE0_9CHLO</name>
<evidence type="ECO:0000259" key="14">
    <source>
        <dbReference type="Pfam" id="PF25293"/>
    </source>
</evidence>
<dbReference type="Proteomes" id="UP000239649">
    <property type="component" value="Unassembled WGS sequence"/>
</dbReference>
<comment type="subcellular location">
    <subcellularLocation>
        <location evidence="1">Endoplasmic reticulum membrane</location>
        <topology evidence="1">Single-pass type I membrane protein</topology>
    </subcellularLocation>
</comment>
<keyword evidence="16" id="KW-1185">Reference proteome</keyword>
<evidence type="ECO:0000256" key="5">
    <source>
        <dbReference type="ARBA" id="ARBA00022692"/>
    </source>
</evidence>
<dbReference type="InterPro" id="IPR058545">
    <property type="entry name" value="Beta-prop_EMC1_1st"/>
</dbReference>
<keyword evidence="10" id="KW-0325">Glycoprotein</keyword>
<feature type="signal peptide" evidence="12">
    <location>
        <begin position="1"/>
        <end position="28"/>
    </location>
</feature>
<keyword evidence="8 11" id="KW-1133">Transmembrane helix</keyword>
<evidence type="ECO:0000259" key="13">
    <source>
        <dbReference type="Pfam" id="PF07774"/>
    </source>
</evidence>
<proteinExistence type="inferred from homology"/>
<dbReference type="InterPro" id="IPR011047">
    <property type="entry name" value="Quinoprotein_ADH-like_sf"/>
</dbReference>
<dbReference type="Pfam" id="PF25293">
    <property type="entry name" value="Beta-prop_EMC1_N"/>
    <property type="match status" value="1"/>
</dbReference>
<gene>
    <name evidence="15" type="ORF">C2E20_5376</name>
</gene>
<reference evidence="15 16" key="1">
    <citation type="journal article" date="2018" name="Plant J.">
        <title>Genome sequences of Chlorella sorokiniana UTEX 1602 and Micractinium conductrix SAG 241.80: implications to maltose excretion by a green alga.</title>
        <authorList>
            <person name="Arriola M.B."/>
            <person name="Velmurugan N."/>
            <person name="Zhang Y."/>
            <person name="Plunkett M.H."/>
            <person name="Hondzo H."/>
            <person name="Barney B.M."/>
        </authorList>
    </citation>
    <scope>NUCLEOTIDE SEQUENCE [LARGE SCALE GENOMIC DNA]</scope>
    <source>
        <strain evidence="15 16">SAG 241.80</strain>
    </source>
</reference>
<comment type="similarity">
    <text evidence="2">Belongs to the EMC1 family.</text>
</comment>